<dbReference type="WBParaSite" id="HNAJ_0001177201-mRNA-1">
    <property type="protein sequence ID" value="HNAJ_0001177201-mRNA-1"/>
    <property type="gene ID" value="HNAJ_0001177201"/>
</dbReference>
<dbReference type="STRING" id="102285.A0A0R3TVC7"/>
<name>A0A0R3TVC7_RODNA</name>
<dbReference type="AlphaFoldDB" id="A0A0R3TVC7"/>
<gene>
    <name evidence="5" type="ORF">HNAJ_LOCUS11761</name>
</gene>
<dbReference type="CDD" id="cd00590">
    <property type="entry name" value="RRM_SF"/>
    <property type="match status" value="1"/>
</dbReference>
<accession>A0A0R3TVC7</accession>
<evidence type="ECO:0000256" key="3">
    <source>
        <dbReference type="PROSITE-ProRule" id="PRU00176"/>
    </source>
</evidence>
<organism evidence="7">
    <name type="scientific">Rodentolepis nana</name>
    <name type="common">Dwarf tapeworm</name>
    <name type="synonym">Hymenolepis nana</name>
    <dbReference type="NCBI Taxonomy" id="102285"/>
    <lineage>
        <taxon>Eukaryota</taxon>
        <taxon>Metazoa</taxon>
        <taxon>Spiralia</taxon>
        <taxon>Lophotrochozoa</taxon>
        <taxon>Platyhelminthes</taxon>
        <taxon>Cestoda</taxon>
        <taxon>Eucestoda</taxon>
        <taxon>Cyclophyllidea</taxon>
        <taxon>Hymenolepididae</taxon>
        <taxon>Rodentolepis</taxon>
    </lineage>
</organism>
<dbReference type="Pfam" id="PF00076">
    <property type="entry name" value="RRM_1"/>
    <property type="match status" value="1"/>
</dbReference>
<keyword evidence="6" id="KW-1185">Reference proteome</keyword>
<dbReference type="OrthoDB" id="6261526at2759"/>
<evidence type="ECO:0000256" key="1">
    <source>
        <dbReference type="ARBA" id="ARBA00022737"/>
    </source>
</evidence>
<dbReference type="SUPFAM" id="SSF54928">
    <property type="entry name" value="RNA-binding domain, RBD"/>
    <property type="match status" value="1"/>
</dbReference>
<keyword evidence="1" id="KW-0677">Repeat</keyword>
<dbReference type="InterPro" id="IPR000504">
    <property type="entry name" value="RRM_dom"/>
</dbReference>
<sequence length="270" mass="30419">MGDSRTGLYFSGLKLEDDEKTLKNLLPTDLEPVSVKLLKNKYGQCTGCAIINFRTAEETSRACKCFQKVGLAVKYAKENKKDSTNVYVTNIPRENFDEAKLRFIFEPYGEIVSVKLFKDDQALNTGIGFVRFTTKECANYAISHVNSTCIRPNNCIAPLFCKLADLKVRKEEKTKVPPSSQRCLLQPPPPPPPKPPVILVQNFCVQPLMPSTANSVLTQYRTSMITVPQSSTVYYESERTTCQHKLSLVSERSRYAIQNVDLPLVNIREP</sequence>
<dbReference type="PROSITE" id="PS50102">
    <property type="entry name" value="RRM"/>
    <property type="match status" value="1"/>
</dbReference>
<feature type="domain" description="RRM" evidence="4">
    <location>
        <begin position="84"/>
        <end position="173"/>
    </location>
</feature>
<evidence type="ECO:0000313" key="6">
    <source>
        <dbReference type="Proteomes" id="UP000278807"/>
    </source>
</evidence>
<evidence type="ECO:0000313" key="7">
    <source>
        <dbReference type="WBParaSite" id="HNAJ_0001177201-mRNA-1"/>
    </source>
</evidence>
<proteinExistence type="predicted"/>
<evidence type="ECO:0000259" key="4">
    <source>
        <dbReference type="PROSITE" id="PS50102"/>
    </source>
</evidence>
<dbReference type="SMART" id="SM00360">
    <property type="entry name" value="RRM"/>
    <property type="match status" value="2"/>
</dbReference>
<dbReference type="InterPro" id="IPR012677">
    <property type="entry name" value="Nucleotide-bd_a/b_plait_sf"/>
</dbReference>
<dbReference type="Gene3D" id="3.30.70.330">
    <property type="match status" value="2"/>
</dbReference>
<dbReference type="GO" id="GO:0003723">
    <property type="term" value="F:RNA binding"/>
    <property type="evidence" value="ECO:0007669"/>
    <property type="project" value="UniProtKB-UniRule"/>
</dbReference>
<protein>
    <submittedName>
        <fullName evidence="7">RRM domain-containing protein</fullName>
    </submittedName>
</protein>
<keyword evidence="2 3" id="KW-0694">RNA-binding</keyword>
<dbReference type="EMBL" id="UZAE01013776">
    <property type="protein sequence ID" value="VDO11285.1"/>
    <property type="molecule type" value="Genomic_DNA"/>
</dbReference>
<dbReference type="PANTHER" id="PTHR24012">
    <property type="entry name" value="RNA BINDING PROTEIN"/>
    <property type="match status" value="1"/>
</dbReference>
<dbReference type="Proteomes" id="UP000278807">
    <property type="component" value="Unassembled WGS sequence"/>
</dbReference>
<dbReference type="InterPro" id="IPR035979">
    <property type="entry name" value="RBD_domain_sf"/>
</dbReference>
<evidence type="ECO:0000313" key="5">
    <source>
        <dbReference type="EMBL" id="VDO11285.1"/>
    </source>
</evidence>
<reference evidence="5 6" key="2">
    <citation type="submission" date="2018-11" db="EMBL/GenBank/DDBJ databases">
        <authorList>
            <consortium name="Pathogen Informatics"/>
        </authorList>
    </citation>
    <scope>NUCLEOTIDE SEQUENCE [LARGE SCALE GENOMIC DNA]</scope>
</reference>
<evidence type="ECO:0000256" key="2">
    <source>
        <dbReference type="ARBA" id="ARBA00022884"/>
    </source>
</evidence>
<reference evidence="7" key="1">
    <citation type="submission" date="2017-02" db="UniProtKB">
        <authorList>
            <consortium name="WormBaseParasite"/>
        </authorList>
    </citation>
    <scope>IDENTIFICATION</scope>
</reference>